<dbReference type="BioCyc" id="AMAC1300253:G12YX-3622-MONOMER"/>
<reference evidence="1 2" key="1">
    <citation type="journal article" date="2013" name="Genome Biol. Evol.">
        <title>Genomic Diversity of "Deep Ecotype" Alteromonas macleodii Isolates: Evidence for Pan-Mediterranean Clonal Frames.</title>
        <authorList>
            <person name="Lopez-Perez M."/>
            <person name="Gonzaga A."/>
            <person name="Rodriguez-Valera F."/>
        </authorList>
    </citation>
    <scope>NUCLEOTIDE SEQUENCE [LARGE SCALE GENOMIC DNA]</scope>
    <source>
        <strain evidence="2">'English Channel 615'</strain>
        <plasmid evidence="2">Plasmid</plasmid>
    </source>
</reference>
<gene>
    <name evidence="1" type="ORF">I633_22776</name>
</gene>
<accession>S5AJ59</accession>
<dbReference type="PATRIC" id="fig|1300253.3.peg.4739"/>
<name>S5AJ59_9ALTE</name>
<dbReference type="KEGG" id="amh:I633_22776"/>
<dbReference type="Proteomes" id="UP000014909">
    <property type="component" value="Plasmid unnamed"/>
</dbReference>
<geneLocation type="plasmid" evidence="1">
    <name>unnamed</name>
</geneLocation>
<protein>
    <submittedName>
        <fullName evidence="1">Uncharacterized protein</fullName>
    </submittedName>
</protein>
<evidence type="ECO:0000313" key="2">
    <source>
        <dbReference type="Proteomes" id="UP000014909"/>
    </source>
</evidence>
<keyword evidence="1" id="KW-0614">Plasmid</keyword>
<evidence type="ECO:0000313" key="1">
    <source>
        <dbReference type="EMBL" id="AGP79975.1"/>
    </source>
</evidence>
<dbReference type="EMBL" id="CP004847">
    <property type="protein sequence ID" value="AGP79975.1"/>
    <property type="molecule type" value="Genomic_DNA"/>
</dbReference>
<organism evidence="1 2">
    <name type="scientific">Alteromonas mediterranea 615</name>
    <dbReference type="NCBI Taxonomy" id="1300253"/>
    <lineage>
        <taxon>Bacteria</taxon>
        <taxon>Pseudomonadati</taxon>
        <taxon>Pseudomonadota</taxon>
        <taxon>Gammaproteobacteria</taxon>
        <taxon>Alteromonadales</taxon>
        <taxon>Alteromonadaceae</taxon>
        <taxon>Alteromonas/Salinimonas group</taxon>
        <taxon>Alteromonas</taxon>
    </lineage>
</organism>
<proteinExistence type="predicted"/>
<dbReference type="HOGENOM" id="CLU_1912642_0_0_6"/>
<sequence>MTEDFLGKPESVYGAAIHAGIFGTDAYLYDRQMFVDRVCGAWNTQINNYYSCPTEAHEDAAEALHELYVMYREFMSICPCGKKGAFSSMFVALAKGDLDKAFGEFGKAKWPIVTMLAEERERRRESTTASCS</sequence>
<dbReference type="AlphaFoldDB" id="S5AJ59"/>